<name>A0A6L8S326_9FIRM</name>
<comment type="caution">
    <text evidence="2">The sequence shown here is derived from an EMBL/GenBank/DDBJ whole genome shotgun (WGS) entry which is preliminary data.</text>
</comment>
<reference evidence="2 3" key="1">
    <citation type="journal article" date="2019" name="Nat. Med.">
        <title>A library of human gut bacterial isolates paired with longitudinal multiomics data enables mechanistic microbiome research.</title>
        <authorList>
            <person name="Poyet M."/>
            <person name="Groussin M."/>
            <person name="Gibbons S.M."/>
            <person name="Avila-Pacheco J."/>
            <person name="Jiang X."/>
            <person name="Kearney S.M."/>
            <person name="Perrotta A.R."/>
            <person name="Berdy B."/>
            <person name="Zhao S."/>
            <person name="Lieberman T.D."/>
            <person name="Swanson P.K."/>
            <person name="Smith M."/>
            <person name="Roesemann S."/>
            <person name="Alexander J.E."/>
            <person name="Rich S.A."/>
            <person name="Livny J."/>
            <person name="Vlamakis H."/>
            <person name="Clish C."/>
            <person name="Bullock K."/>
            <person name="Deik A."/>
            <person name="Scott J."/>
            <person name="Pierce K.A."/>
            <person name="Xavier R.J."/>
            <person name="Alm E.J."/>
        </authorList>
    </citation>
    <scope>NUCLEOTIDE SEQUENCE [LARGE SCALE GENOMIC DNA]</scope>
    <source>
        <strain evidence="2 3">BIOML-A6</strain>
    </source>
</reference>
<evidence type="ECO:0000313" key="3">
    <source>
        <dbReference type="Proteomes" id="UP000472916"/>
    </source>
</evidence>
<protein>
    <submittedName>
        <fullName evidence="2">DUF1643 domain-containing protein</fullName>
    </submittedName>
</protein>
<evidence type="ECO:0000313" key="2">
    <source>
        <dbReference type="EMBL" id="MZK42943.1"/>
    </source>
</evidence>
<dbReference type="InterPro" id="IPR012441">
    <property type="entry name" value="DUF1643"/>
</dbReference>
<dbReference type="EMBL" id="WWSC01000028">
    <property type="protein sequence ID" value="MZK42943.1"/>
    <property type="molecule type" value="Genomic_DNA"/>
</dbReference>
<evidence type="ECO:0000256" key="1">
    <source>
        <dbReference type="SAM" id="MobiDB-lite"/>
    </source>
</evidence>
<dbReference type="RefSeq" id="WP_055303547.1">
    <property type="nucleotide sequence ID" value="NZ_JBCPDX010000001.1"/>
</dbReference>
<organism evidence="2 3">
    <name type="scientific">Dorea longicatena</name>
    <dbReference type="NCBI Taxonomy" id="88431"/>
    <lineage>
        <taxon>Bacteria</taxon>
        <taxon>Bacillati</taxon>
        <taxon>Bacillota</taxon>
        <taxon>Clostridia</taxon>
        <taxon>Lachnospirales</taxon>
        <taxon>Lachnospiraceae</taxon>
        <taxon>Dorea</taxon>
    </lineage>
</organism>
<gene>
    <name evidence="2" type="ORF">GT528_14960</name>
</gene>
<accession>A0A6L8S326</accession>
<dbReference type="AlphaFoldDB" id="A0A6L8S326"/>
<dbReference type="Proteomes" id="UP000472916">
    <property type="component" value="Unassembled WGS sequence"/>
</dbReference>
<dbReference type="Pfam" id="PF07799">
    <property type="entry name" value="DUF1643"/>
    <property type="match status" value="1"/>
</dbReference>
<proteinExistence type="predicted"/>
<sequence length="223" mass="24927">MMKNTISMNVSAIGTDDGKSTFEVQRTWNEKGKKAIAIGMYPTISVENCGMLDVSNMHLLNHANDFGWGELRMLNLYATVVNGKPSVSQLQGNSLAYIEEILETKDIKTYDIVVAWGNSMATHKNTIKAKIDLLSMLMEKGLSAKCITVDCLSTKKSYGIHPLYLGLHYPKDKWKLVDFPVKEMLEELEKSLKTDKTSEKKKTKKVDKKVKSAEKSADGKDGE</sequence>
<feature type="compositionally biased region" description="Basic and acidic residues" evidence="1">
    <location>
        <begin position="209"/>
        <end position="223"/>
    </location>
</feature>
<feature type="region of interest" description="Disordered" evidence="1">
    <location>
        <begin position="192"/>
        <end position="223"/>
    </location>
</feature>